<evidence type="ECO:0000313" key="3">
    <source>
        <dbReference type="Proteomes" id="UP000238385"/>
    </source>
</evidence>
<feature type="transmembrane region" description="Helical" evidence="1">
    <location>
        <begin position="76"/>
        <end position="94"/>
    </location>
</feature>
<sequence length="398" mass="45625">MKVISSIAFFVSLVLVPRIGVFDVFFIVTFILAVLFFGVKRSIPRNRMFSQSCWVIPPLFIFSAVSFLMFGDLFGLLRFLKFAFLIVFVPLVICELGEKNLFKYLTVCLALSVLILYFEYFDFFSAKSLIRYIQDWLYPTARTVEYRARGLFPGYSAAGVSCGFIAMFSFYFSIIGKINKFIGFPLFFLSSTATIITGRTGMLIFALSFLVFSTILLPAIFSKIRFSSFFVMSVSSVFLIFLYQRLDADIFDITIIRTFEFVFNYLEHGSVSSESTTQLYKTFALPHQPFEIFFGNGMEHWSPRSMAMGSHQTDSGIFQVIFIYGVFGFFLYYLPIISILVRTFSSNRTRAVHENYLLVSIPLAFLAEFKGHYIYSSLIFVLVLIPAFFSTRKVAIES</sequence>
<keyword evidence="1" id="KW-0472">Membrane</keyword>
<name>A0A2T1KCH8_9GAMM</name>
<evidence type="ECO:0000313" key="2">
    <source>
        <dbReference type="EMBL" id="PSF07760.1"/>
    </source>
</evidence>
<protein>
    <recommendedName>
        <fullName evidence="4">O-antigen ligase domain-containing protein</fullName>
    </recommendedName>
</protein>
<feature type="transmembrane region" description="Helical" evidence="1">
    <location>
        <begin position="181"/>
        <end position="197"/>
    </location>
</feature>
<feature type="transmembrane region" description="Helical" evidence="1">
    <location>
        <begin position="316"/>
        <end position="339"/>
    </location>
</feature>
<feature type="transmembrane region" description="Helical" evidence="1">
    <location>
        <begin position="155"/>
        <end position="174"/>
    </location>
</feature>
<dbReference type="RefSeq" id="WP_106671629.1">
    <property type="nucleotide sequence ID" value="NZ_BMFE01000001.1"/>
</dbReference>
<feature type="transmembrane region" description="Helical" evidence="1">
    <location>
        <begin position="51"/>
        <end position="70"/>
    </location>
</feature>
<keyword evidence="1" id="KW-1133">Transmembrane helix</keyword>
<feature type="transmembrane region" description="Helical" evidence="1">
    <location>
        <begin position="203"/>
        <end position="221"/>
    </location>
</feature>
<dbReference type="Proteomes" id="UP000238385">
    <property type="component" value="Unassembled WGS sequence"/>
</dbReference>
<keyword evidence="1" id="KW-0812">Transmembrane</keyword>
<evidence type="ECO:0008006" key="4">
    <source>
        <dbReference type="Google" id="ProtNLM"/>
    </source>
</evidence>
<feature type="transmembrane region" description="Helical" evidence="1">
    <location>
        <begin position="373"/>
        <end position="391"/>
    </location>
</feature>
<feature type="transmembrane region" description="Helical" evidence="1">
    <location>
        <begin position="228"/>
        <end position="246"/>
    </location>
</feature>
<accession>A0A2T1KCH8</accession>
<evidence type="ECO:0000256" key="1">
    <source>
        <dbReference type="SAM" id="Phobius"/>
    </source>
</evidence>
<organism evidence="2 3">
    <name type="scientific">Marinobacter halophilus</name>
    <dbReference type="NCBI Taxonomy" id="1323740"/>
    <lineage>
        <taxon>Bacteria</taxon>
        <taxon>Pseudomonadati</taxon>
        <taxon>Pseudomonadota</taxon>
        <taxon>Gammaproteobacteria</taxon>
        <taxon>Pseudomonadales</taxon>
        <taxon>Marinobacteraceae</taxon>
        <taxon>Marinobacter</taxon>
    </lineage>
</organism>
<gene>
    <name evidence="2" type="ORF">C7H08_10115</name>
</gene>
<dbReference type="AlphaFoldDB" id="A0A2T1KCH8"/>
<proteinExistence type="predicted"/>
<feature type="transmembrane region" description="Helical" evidence="1">
    <location>
        <begin position="6"/>
        <end position="39"/>
    </location>
</feature>
<dbReference type="EMBL" id="PXNN01000013">
    <property type="protein sequence ID" value="PSF07760.1"/>
    <property type="molecule type" value="Genomic_DNA"/>
</dbReference>
<reference evidence="2 3" key="1">
    <citation type="submission" date="2018-03" db="EMBL/GenBank/DDBJ databases">
        <title>Marinobacter brunus sp. nov., a marine bacterium of Gamma-proteobacteria isolated from the surface seawater of the South China Sea.</title>
        <authorList>
            <person name="Cheng H."/>
            <person name="Wu Y.-H."/>
            <person name="Xamxidin M."/>
            <person name="Xu X.-W."/>
        </authorList>
    </citation>
    <scope>NUCLEOTIDE SEQUENCE [LARGE SCALE GENOMIC DNA]</scope>
    <source>
        <strain evidence="2 3">JCM 30472</strain>
    </source>
</reference>
<comment type="caution">
    <text evidence="2">The sequence shown here is derived from an EMBL/GenBank/DDBJ whole genome shotgun (WGS) entry which is preliminary data.</text>
</comment>
<keyword evidence="3" id="KW-1185">Reference proteome</keyword>
<feature type="transmembrane region" description="Helical" evidence="1">
    <location>
        <begin position="101"/>
        <end position="118"/>
    </location>
</feature>